<name>A0A8J2JTC5_9HEXA</name>
<keyword evidence="2" id="KW-1185">Reference proteome</keyword>
<sequence>MSITGDFRILFGVFARMYNLQRHTFPLLFSKFGSLEHIRQPTWDLKTRELFQFYTSIWPHGIDSTP</sequence>
<proteinExistence type="predicted"/>
<dbReference type="AlphaFoldDB" id="A0A8J2JTC5"/>
<dbReference type="EMBL" id="CAJVCH010098920">
    <property type="protein sequence ID" value="CAG7723413.1"/>
    <property type="molecule type" value="Genomic_DNA"/>
</dbReference>
<organism evidence="1 2">
    <name type="scientific">Allacma fusca</name>
    <dbReference type="NCBI Taxonomy" id="39272"/>
    <lineage>
        <taxon>Eukaryota</taxon>
        <taxon>Metazoa</taxon>
        <taxon>Ecdysozoa</taxon>
        <taxon>Arthropoda</taxon>
        <taxon>Hexapoda</taxon>
        <taxon>Collembola</taxon>
        <taxon>Symphypleona</taxon>
        <taxon>Sminthuridae</taxon>
        <taxon>Allacma</taxon>
    </lineage>
</organism>
<evidence type="ECO:0000313" key="2">
    <source>
        <dbReference type="Proteomes" id="UP000708208"/>
    </source>
</evidence>
<comment type="caution">
    <text evidence="1">The sequence shown here is derived from an EMBL/GenBank/DDBJ whole genome shotgun (WGS) entry which is preliminary data.</text>
</comment>
<accession>A0A8J2JTC5</accession>
<gene>
    <name evidence="1" type="ORF">AFUS01_LOCUS12503</name>
</gene>
<evidence type="ECO:0000313" key="1">
    <source>
        <dbReference type="EMBL" id="CAG7723413.1"/>
    </source>
</evidence>
<protein>
    <submittedName>
        <fullName evidence="1">Uncharacterized protein</fullName>
    </submittedName>
</protein>
<reference evidence="1" key="1">
    <citation type="submission" date="2021-06" db="EMBL/GenBank/DDBJ databases">
        <authorList>
            <person name="Hodson N. C."/>
            <person name="Mongue J. A."/>
            <person name="Jaron S. K."/>
        </authorList>
    </citation>
    <scope>NUCLEOTIDE SEQUENCE</scope>
</reference>
<dbReference type="Proteomes" id="UP000708208">
    <property type="component" value="Unassembled WGS sequence"/>
</dbReference>